<reference evidence="1 2" key="1">
    <citation type="submission" date="2020-09" db="EMBL/GenBank/DDBJ databases">
        <title>Investigation of environmental microbes.</title>
        <authorList>
            <person name="Ou Y."/>
            <person name="Kang Q."/>
        </authorList>
    </citation>
    <scope>NUCLEOTIDE SEQUENCE [LARGE SCALE GENOMIC DNA]</scope>
    <source>
        <strain evidence="1 2">KJZ-14</strain>
    </source>
</reference>
<name>A0A7H2BE25_9MICC</name>
<organism evidence="1 2">
    <name type="scientific">Rothia terrae</name>
    <dbReference type="NCBI Taxonomy" id="396015"/>
    <lineage>
        <taxon>Bacteria</taxon>
        <taxon>Bacillati</taxon>
        <taxon>Actinomycetota</taxon>
        <taxon>Actinomycetes</taxon>
        <taxon>Micrococcales</taxon>
        <taxon>Micrococcaceae</taxon>
        <taxon>Rothia</taxon>
    </lineage>
</organism>
<keyword evidence="2" id="KW-1185">Reference proteome</keyword>
<dbReference type="EMBL" id="CP061539">
    <property type="protein sequence ID" value="QNV37921.1"/>
    <property type="molecule type" value="Genomic_DNA"/>
</dbReference>
<dbReference type="RefSeq" id="WP_190724716.1">
    <property type="nucleotide sequence ID" value="NZ_CP061539.1"/>
</dbReference>
<dbReference type="KEGG" id="rter:IDM49_01055"/>
<accession>A0A7H2BE25</accession>
<evidence type="ECO:0000313" key="1">
    <source>
        <dbReference type="EMBL" id="QNV37921.1"/>
    </source>
</evidence>
<sequence length="57" mass="6308">MSPKILGCTFVIIALLAVMLHSINESYTWLMAKYSMVYGVAYLAGMPPREIKARAEG</sequence>
<dbReference type="AlphaFoldDB" id="A0A7H2BE25"/>
<dbReference type="Proteomes" id="UP000516404">
    <property type="component" value="Chromosome"/>
</dbReference>
<protein>
    <submittedName>
        <fullName evidence="1">Uncharacterized protein</fullName>
    </submittedName>
</protein>
<evidence type="ECO:0000313" key="2">
    <source>
        <dbReference type="Proteomes" id="UP000516404"/>
    </source>
</evidence>
<dbReference type="GeneID" id="96622808"/>
<gene>
    <name evidence="1" type="ORF">IDM49_01055</name>
</gene>
<proteinExistence type="predicted"/>